<proteinExistence type="predicted"/>
<evidence type="ECO:0000313" key="3">
    <source>
        <dbReference type="Proteomes" id="UP000650511"/>
    </source>
</evidence>
<dbReference type="InterPro" id="IPR027981">
    <property type="entry name" value="DUF4446"/>
</dbReference>
<gene>
    <name evidence="2" type="ORF">GCM10011354_04030</name>
</gene>
<dbReference type="RefSeq" id="WP_165403796.1">
    <property type="nucleotide sequence ID" value="NZ_BMHA01000001.1"/>
</dbReference>
<dbReference type="AlphaFoldDB" id="A0A8J3AAS8"/>
<comment type="caution">
    <text evidence="2">The sequence shown here is derived from an EMBL/GenBank/DDBJ whole genome shotgun (WGS) entry which is preliminary data.</text>
</comment>
<keyword evidence="1" id="KW-0472">Membrane</keyword>
<feature type="transmembrane region" description="Helical" evidence="1">
    <location>
        <begin position="20"/>
        <end position="44"/>
    </location>
</feature>
<dbReference type="Proteomes" id="UP000650511">
    <property type="component" value="Unassembled WGS sequence"/>
</dbReference>
<protein>
    <recommendedName>
        <fullName evidence="4">DUF4446 family protein</fullName>
    </recommendedName>
</protein>
<organism evidence="2 3">
    <name type="scientific">Egicoccus halophilus</name>
    <dbReference type="NCBI Taxonomy" id="1670830"/>
    <lineage>
        <taxon>Bacteria</taxon>
        <taxon>Bacillati</taxon>
        <taxon>Actinomycetota</taxon>
        <taxon>Nitriliruptoria</taxon>
        <taxon>Egicoccales</taxon>
        <taxon>Egicoccaceae</taxon>
        <taxon>Egicoccus</taxon>
    </lineage>
</organism>
<dbReference type="Pfam" id="PF14584">
    <property type="entry name" value="DUF4446"/>
    <property type="match status" value="1"/>
</dbReference>
<accession>A0A8J3AAS8</accession>
<name>A0A8J3AAS8_9ACTN</name>
<dbReference type="EMBL" id="BMHA01000001">
    <property type="protein sequence ID" value="GGI03437.1"/>
    <property type="molecule type" value="Genomic_DNA"/>
</dbReference>
<sequence>MAAGRPALDRGSMMPFDPQLQTWLVLLGAGLSLVLAVVVVVLAVQVRALRRDQRRAFDVGSGEDVVSALGRVDAEVAGLRRDLTTVHANTEHLRELVRGTVSRVGVLRYDAFDDMGGALSFSTALLDERGCGVVVTAINGRSEARCYAKPVVDGESEHHLSSEEEAAIAAAIEGRGPALVAPVRARRRRRVS</sequence>
<evidence type="ECO:0000313" key="2">
    <source>
        <dbReference type="EMBL" id="GGI03437.1"/>
    </source>
</evidence>
<keyword evidence="1" id="KW-1133">Transmembrane helix</keyword>
<keyword evidence="1" id="KW-0812">Transmembrane</keyword>
<evidence type="ECO:0000256" key="1">
    <source>
        <dbReference type="SAM" id="Phobius"/>
    </source>
</evidence>
<reference evidence="2" key="1">
    <citation type="journal article" date="2014" name="Int. J. Syst. Evol. Microbiol.">
        <title>Complete genome sequence of Corynebacterium casei LMG S-19264T (=DSM 44701T), isolated from a smear-ripened cheese.</title>
        <authorList>
            <consortium name="US DOE Joint Genome Institute (JGI-PGF)"/>
            <person name="Walter F."/>
            <person name="Albersmeier A."/>
            <person name="Kalinowski J."/>
            <person name="Ruckert C."/>
        </authorList>
    </citation>
    <scope>NUCLEOTIDE SEQUENCE</scope>
    <source>
        <strain evidence="2">CGMCC 1.14988</strain>
    </source>
</reference>
<evidence type="ECO:0008006" key="4">
    <source>
        <dbReference type="Google" id="ProtNLM"/>
    </source>
</evidence>
<keyword evidence="3" id="KW-1185">Reference proteome</keyword>
<reference evidence="2" key="2">
    <citation type="submission" date="2020-09" db="EMBL/GenBank/DDBJ databases">
        <authorList>
            <person name="Sun Q."/>
            <person name="Zhou Y."/>
        </authorList>
    </citation>
    <scope>NUCLEOTIDE SEQUENCE</scope>
    <source>
        <strain evidence="2">CGMCC 1.14988</strain>
    </source>
</reference>